<organism evidence="3 4">
    <name type="scientific">Nocardioides anomalus</name>
    <dbReference type="NCBI Taxonomy" id="2712223"/>
    <lineage>
        <taxon>Bacteria</taxon>
        <taxon>Bacillati</taxon>
        <taxon>Actinomycetota</taxon>
        <taxon>Actinomycetes</taxon>
        <taxon>Propionibacteriales</taxon>
        <taxon>Nocardioidaceae</taxon>
        <taxon>Nocardioides</taxon>
    </lineage>
</organism>
<keyword evidence="2" id="KW-0812">Transmembrane</keyword>
<feature type="compositionally biased region" description="Pro residues" evidence="1">
    <location>
        <begin position="7"/>
        <end position="18"/>
    </location>
</feature>
<evidence type="ECO:0000313" key="4">
    <source>
        <dbReference type="Proteomes" id="UP000502996"/>
    </source>
</evidence>
<proteinExistence type="predicted"/>
<feature type="compositionally biased region" description="Gly residues" evidence="1">
    <location>
        <begin position="90"/>
        <end position="110"/>
    </location>
</feature>
<feature type="region of interest" description="Disordered" evidence="1">
    <location>
        <begin position="1"/>
        <end position="23"/>
    </location>
</feature>
<name>A0A6G6WCJ3_9ACTN</name>
<protein>
    <submittedName>
        <fullName evidence="3">Uncharacterized protein</fullName>
    </submittedName>
</protein>
<dbReference type="Proteomes" id="UP000502996">
    <property type="component" value="Chromosome"/>
</dbReference>
<feature type="transmembrane region" description="Helical" evidence="2">
    <location>
        <begin position="28"/>
        <end position="47"/>
    </location>
</feature>
<feature type="compositionally biased region" description="Low complexity" evidence="1">
    <location>
        <begin position="55"/>
        <end position="65"/>
    </location>
</feature>
<keyword evidence="2" id="KW-1133">Transmembrane helix</keyword>
<evidence type="ECO:0000256" key="2">
    <source>
        <dbReference type="SAM" id="Phobius"/>
    </source>
</evidence>
<dbReference type="EMBL" id="CP049257">
    <property type="protein sequence ID" value="QIG42939.1"/>
    <property type="molecule type" value="Genomic_DNA"/>
</dbReference>
<feature type="compositionally biased region" description="Gly residues" evidence="1">
    <location>
        <begin position="66"/>
        <end position="83"/>
    </location>
</feature>
<gene>
    <name evidence="3" type="ORF">G5V58_09335</name>
</gene>
<feature type="region of interest" description="Disordered" evidence="1">
    <location>
        <begin position="51"/>
        <end position="110"/>
    </location>
</feature>
<accession>A0A6G6WCJ3</accession>
<dbReference type="KEGG" id="nano:G5V58_09335"/>
<sequence length="110" mass="10270">MTETPHPEPTPPTGPAGPTPWSRLRATLAGAAVAALVAVGLGGFAVGRATADDAGTQQPGFQQQGPPGGLNGGLNGGLPGGQTGSQNGQAPGGQLPGAPAQGGGTSGSPT</sequence>
<dbReference type="AlphaFoldDB" id="A0A6G6WCJ3"/>
<keyword evidence="2" id="KW-0472">Membrane</keyword>
<evidence type="ECO:0000256" key="1">
    <source>
        <dbReference type="SAM" id="MobiDB-lite"/>
    </source>
</evidence>
<dbReference type="RefSeq" id="WP_165231465.1">
    <property type="nucleotide sequence ID" value="NZ_CP049257.1"/>
</dbReference>
<reference evidence="3 4" key="1">
    <citation type="submission" date="2020-02" db="EMBL/GenBank/DDBJ databases">
        <title>Full genome sequence of Nocardioides sp. R-3366.</title>
        <authorList>
            <person name="Im W.-T."/>
        </authorList>
    </citation>
    <scope>NUCLEOTIDE SEQUENCE [LARGE SCALE GENOMIC DNA]</scope>
    <source>
        <strain evidence="3 4">R-3366</strain>
    </source>
</reference>
<keyword evidence="4" id="KW-1185">Reference proteome</keyword>
<evidence type="ECO:0000313" key="3">
    <source>
        <dbReference type="EMBL" id="QIG42939.1"/>
    </source>
</evidence>